<dbReference type="EMBL" id="KK785188">
    <property type="protein sequence ID" value="KDO47149.1"/>
    <property type="molecule type" value="Genomic_DNA"/>
</dbReference>
<dbReference type="EMBL" id="KK785188">
    <property type="protein sequence ID" value="KDO47153.1"/>
    <property type="molecule type" value="Genomic_DNA"/>
</dbReference>
<protein>
    <submittedName>
        <fullName evidence="2">Uncharacterized protein</fullName>
    </submittedName>
</protein>
<dbReference type="EMBL" id="KK785188">
    <property type="protein sequence ID" value="KDO47150.1"/>
    <property type="molecule type" value="Genomic_DNA"/>
</dbReference>
<accession>A0A067E8C5</accession>
<gene>
    <name evidence="2" type="ORF">CISIN_1g0058393mg</name>
</gene>
<reference evidence="2 3" key="1">
    <citation type="submission" date="2014-04" db="EMBL/GenBank/DDBJ databases">
        <authorList>
            <consortium name="International Citrus Genome Consortium"/>
            <person name="Gmitter F."/>
            <person name="Chen C."/>
            <person name="Farmerie W."/>
            <person name="Harkins T."/>
            <person name="Desany B."/>
            <person name="Mohiuddin M."/>
            <person name="Kodira C."/>
            <person name="Borodovsky M."/>
            <person name="Lomsadze A."/>
            <person name="Burns P."/>
            <person name="Jenkins J."/>
            <person name="Prochnik S."/>
            <person name="Shu S."/>
            <person name="Chapman J."/>
            <person name="Pitluck S."/>
            <person name="Schmutz J."/>
            <person name="Rokhsar D."/>
        </authorList>
    </citation>
    <scope>NUCLEOTIDE SEQUENCE</scope>
</reference>
<keyword evidence="3" id="KW-1185">Reference proteome</keyword>
<sequence>LDIRTKLCMRDSLYRLARSAEQRHNCATSSASIGVDRDASGAVTAEETN</sequence>
<feature type="non-terminal residue" evidence="2">
    <location>
        <position position="49"/>
    </location>
</feature>
<feature type="region of interest" description="Disordered" evidence="1">
    <location>
        <begin position="23"/>
        <end position="49"/>
    </location>
</feature>
<dbReference type="PANTHER" id="PTHR33334">
    <property type="entry name" value="PROTEIN LNK1"/>
    <property type="match status" value="1"/>
</dbReference>
<name>A0A067E8C5_CITSI</name>
<organism evidence="2 3">
    <name type="scientific">Citrus sinensis</name>
    <name type="common">Sweet orange</name>
    <name type="synonym">Citrus aurantium var. sinensis</name>
    <dbReference type="NCBI Taxonomy" id="2711"/>
    <lineage>
        <taxon>Eukaryota</taxon>
        <taxon>Viridiplantae</taxon>
        <taxon>Streptophyta</taxon>
        <taxon>Embryophyta</taxon>
        <taxon>Tracheophyta</taxon>
        <taxon>Spermatophyta</taxon>
        <taxon>Magnoliopsida</taxon>
        <taxon>eudicotyledons</taxon>
        <taxon>Gunneridae</taxon>
        <taxon>Pentapetalae</taxon>
        <taxon>rosids</taxon>
        <taxon>malvids</taxon>
        <taxon>Sapindales</taxon>
        <taxon>Rutaceae</taxon>
        <taxon>Aurantioideae</taxon>
        <taxon>Citrus</taxon>
    </lineage>
</organism>
<evidence type="ECO:0000313" key="3">
    <source>
        <dbReference type="Proteomes" id="UP000027120"/>
    </source>
</evidence>
<feature type="non-terminal residue" evidence="2">
    <location>
        <position position="1"/>
    </location>
</feature>
<dbReference type="InterPro" id="IPR039928">
    <property type="entry name" value="LNK"/>
</dbReference>
<dbReference type="EMBL" id="KK785188">
    <property type="protein sequence ID" value="KDO47151.1"/>
    <property type="molecule type" value="Genomic_DNA"/>
</dbReference>
<dbReference type="STRING" id="2711.A0A067E8C5"/>
<dbReference type="EMBL" id="KK785188">
    <property type="protein sequence ID" value="KDO47148.1"/>
    <property type="molecule type" value="Genomic_DNA"/>
</dbReference>
<evidence type="ECO:0000256" key="1">
    <source>
        <dbReference type="SAM" id="MobiDB-lite"/>
    </source>
</evidence>
<dbReference type="EMBL" id="KK785188">
    <property type="protein sequence ID" value="KDO47152.1"/>
    <property type="molecule type" value="Genomic_DNA"/>
</dbReference>
<dbReference type="AlphaFoldDB" id="A0A067E8C5"/>
<dbReference type="GO" id="GO:0006355">
    <property type="term" value="P:regulation of DNA-templated transcription"/>
    <property type="evidence" value="ECO:0007669"/>
    <property type="project" value="InterPro"/>
</dbReference>
<dbReference type="PANTHER" id="PTHR33334:SF8">
    <property type="entry name" value="PROTEIN LNK1"/>
    <property type="match status" value="1"/>
</dbReference>
<dbReference type="GO" id="GO:0007623">
    <property type="term" value="P:circadian rhythm"/>
    <property type="evidence" value="ECO:0007669"/>
    <property type="project" value="InterPro"/>
</dbReference>
<proteinExistence type="predicted"/>
<dbReference type="Proteomes" id="UP000027120">
    <property type="component" value="Unassembled WGS sequence"/>
</dbReference>
<evidence type="ECO:0000313" key="2">
    <source>
        <dbReference type="EMBL" id="KDO47151.1"/>
    </source>
</evidence>